<name>A0A366HFQ3_9BACT</name>
<dbReference type="Pfam" id="PF01578">
    <property type="entry name" value="Cytochrom_C_asm"/>
    <property type="match status" value="1"/>
</dbReference>
<keyword evidence="5 7" id="KW-0472">Membrane</keyword>
<evidence type="ECO:0000256" key="7">
    <source>
        <dbReference type="SAM" id="Phobius"/>
    </source>
</evidence>
<dbReference type="GO" id="GO:0017004">
    <property type="term" value="P:cytochrome complex assembly"/>
    <property type="evidence" value="ECO:0007669"/>
    <property type="project" value="UniProtKB-KW"/>
</dbReference>
<evidence type="ECO:0000313" key="10">
    <source>
        <dbReference type="EMBL" id="RBP41392.1"/>
    </source>
</evidence>
<dbReference type="Proteomes" id="UP000253426">
    <property type="component" value="Unassembled WGS sequence"/>
</dbReference>
<keyword evidence="3" id="KW-0201">Cytochrome c-type biogenesis</keyword>
<feature type="domain" description="Cytochrome c assembly protein" evidence="9">
    <location>
        <begin position="458"/>
        <end position="663"/>
    </location>
</feature>
<feature type="transmembrane region" description="Helical" evidence="7">
    <location>
        <begin position="462"/>
        <end position="479"/>
    </location>
</feature>
<dbReference type="InterPro" id="IPR045062">
    <property type="entry name" value="Cyt_c_biogenesis_CcsA/CcmC"/>
</dbReference>
<evidence type="ECO:0000259" key="9">
    <source>
        <dbReference type="Pfam" id="PF01578"/>
    </source>
</evidence>
<keyword evidence="4 7" id="KW-1133">Transmembrane helix</keyword>
<feature type="transmembrane region" description="Helical" evidence="7">
    <location>
        <begin position="573"/>
        <end position="600"/>
    </location>
</feature>
<feature type="transmembrane region" description="Helical" evidence="7">
    <location>
        <begin position="399"/>
        <end position="416"/>
    </location>
</feature>
<comment type="subcellular location">
    <subcellularLocation>
        <location evidence="1">Membrane</location>
        <topology evidence="1">Multi-pass membrane protein</topology>
    </subcellularLocation>
</comment>
<protein>
    <submittedName>
        <fullName evidence="10">ABC-type transport system involved in cytochrome c biogenesis permease subunit</fullName>
    </submittedName>
</protein>
<feature type="transmembrane region" description="Helical" evidence="7">
    <location>
        <begin position="635"/>
        <end position="654"/>
    </location>
</feature>
<keyword evidence="2 7" id="KW-0812">Transmembrane</keyword>
<feature type="transmembrane region" description="Helical" evidence="7">
    <location>
        <begin position="486"/>
        <end position="506"/>
    </location>
</feature>
<evidence type="ECO:0000256" key="3">
    <source>
        <dbReference type="ARBA" id="ARBA00022748"/>
    </source>
</evidence>
<evidence type="ECO:0000256" key="5">
    <source>
        <dbReference type="ARBA" id="ARBA00023136"/>
    </source>
</evidence>
<keyword evidence="8" id="KW-0732">Signal</keyword>
<dbReference type="GO" id="GO:0020037">
    <property type="term" value="F:heme binding"/>
    <property type="evidence" value="ECO:0007669"/>
    <property type="project" value="InterPro"/>
</dbReference>
<feature type="signal peptide" evidence="8">
    <location>
        <begin position="1"/>
        <end position="22"/>
    </location>
</feature>
<feature type="transmembrane region" description="Helical" evidence="7">
    <location>
        <begin position="674"/>
        <end position="693"/>
    </location>
</feature>
<dbReference type="InterPro" id="IPR002541">
    <property type="entry name" value="Cyt_c_assembly"/>
</dbReference>
<evidence type="ECO:0000256" key="6">
    <source>
        <dbReference type="SAM" id="MobiDB-lite"/>
    </source>
</evidence>
<feature type="chain" id="PRO_5016619613" evidence="8">
    <location>
        <begin position="23"/>
        <end position="727"/>
    </location>
</feature>
<proteinExistence type="predicted"/>
<organism evidence="10 11">
    <name type="scientific">Roseimicrobium gellanilyticum</name>
    <dbReference type="NCBI Taxonomy" id="748857"/>
    <lineage>
        <taxon>Bacteria</taxon>
        <taxon>Pseudomonadati</taxon>
        <taxon>Verrucomicrobiota</taxon>
        <taxon>Verrucomicrobiia</taxon>
        <taxon>Verrucomicrobiales</taxon>
        <taxon>Verrucomicrobiaceae</taxon>
        <taxon>Roseimicrobium</taxon>
    </lineage>
</organism>
<dbReference type="AlphaFoldDB" id="A0A366HFQ3"/>
<feature type="compositionally biased region" description="Low complexity" evidence="6">
    <location>
        <begin position="700"/>
        <end position="709"/>
    </location>
</feature>
<reference evidence="10 11" key="1">
    <citation type="submission" date="2018-06" db="EMBL/GenBank/DDBJ databases">
        <title>Genomic Encyclopedia of Type Strains, Phase IV (KMG-IV): sequencing the most valuable type-strain genomes for metagenomic binning, comparative biology and taxonomic classification.</title>
        <authorList>
            <person name="Goeker M."/>
        </authorList>
    </citation>
    <scope>NUCLEOTIDE SEQUENCE [LARGE SCALE GENOMIC DNA]</scope>
    <source>
        <strain evidence="10 11">DSM 25532</strain>
    </source>
</reference>
<gene>
    <name evidence="10" type="ORF">DES53_107224</name>
</gene>
<sequence>MKTLAACCAAWALLPVVLTAQAEAPKPAADPHASVTAVPAATAPAQVASENKAAPIPLETLMDPELLKIMATIPVQQQGRVKPLETVARTTLLLPMYGKQSMKAEKFNETTGKVEPVLDPQTGKPVVNAKGKSTLSAMEWMLISLFRPDIGKELNVFVVDNSDAVVILNLHGKGKRDRYSYNEIAEGRQKLSQKMEEFRGMDPAKLSPESRALYKLSQDFLDYDMMLGHFDFARNPFGDQVGKVPAEILSPADGPNPPIAALLPKMAAYFKAHPEAQAPMANPWFFNFIRTLLCAKMNGVPQEQMNLFPPDDKNLEVWKSPGAIMQEALSGAEVSAHEYAMLTAWGELGRLDGTASSSDFKAKAKQVADTLSKAASDRGQTGHIGLELLLHKGDFFTRALYMFVLGSLALSAAWVSPGGRWEKTCKSICWGAMIIGAVLGTVGIIIRSLIMERPPITTLYETIIFITTTSVIGALLVEWMSRRKDLAMTVACISGVAGMFLSIRFFEMEGKDSLVQLQAVLITNFWLATHVPCINLGYACGMVACKTSMVYFTRRVFGVTKAGDEDARTLTRISYAFVLAGLFLSLVGTVLGGVWANYSWGRFWGWDPKENGALMIVLMNLIILHARLGGYVREAGFHVVNVILGMITIFSWFATNQLGIGLHAYGELSGAWKWLYTIWGVMAGYVVLGMIFAQMDKSSRSGGSVSGGSTREGQKGEHDLLPQAVAK</sequence>
<comment type="caution">
    <text evidence="10">The sequence shown here is derived from an EMBL/GenBank/DDBJ whole genome shotgun (WGS) entry which is preliminary data.</text>
</comment>
<feature type="transmembrane region" description="Helical" evidence="7">
    <location>
        <begin position="526"/>
        <end position="552"/>
    </location>
</feature>
<feature type="transmembrane region" description="Helical" evidence="7">
    <location>
        <begin position="612"/>
        <end position="628"/>
    </location>
</feature>
<evidence type="ECO:0000256" key="8">
    <source>
        <dbReference type="SAM" id="SignalP"/>
    </source>
</evidence>
<evidence type="ECO:0000256" key="1">
    <source>
        <dbReference type="ARBA" id="ARBA00004141"/>
    </source>
</evidence>
<feature type="transmembrane region" description="Helical" evidence="7">
    <location>
        <begin position="428"/>
        <end position="450"/>
    </location>
</feature>
<evidence type="ECO:0000313" key="11">
    <source>
        <dbReference type="Proteomes" id="UP000253426"/>
    </source>
</evidence>
<dbReference type="PANTHER" id="PTHR30071">
    <property type="entry name" value="HEME EXPORTER PROTEIN C"/>
    <property type="match status" value="1"/>
</dbReference>
<dbReference type="PANTHER" id="PTHR30071:SF1">
    <property type="entry name" value="CYTOCHROME B_B6 PROTEIN-RELATED"/>
    <property type="match status" value="1"/>
</dbReference>
<dbReference type="EMBL" id="QNRR01000007">
    <property type="protein sequence ID" value="RBP41392.1"/>
    <property type="molecule type" value="Genomic_DNA"/>
</dbReference>
<accession>A0A366HFQ3</accession>
<keyword evidence="11" id="KW-1185">Reference proteome</keyword>
<feature type="region of interest" description="Disordered" evidence="6">
    <location>
        <begin position="697"/>
        <end position="727"/>
    </location>
</feature>
<dbReference type="GO" id="GO:0005886">
    <property type="term" value="C:plasma membrane"/>
    <property type="evidence" value="ECO:0007669"/>
    <property type="project" value="TreeGrafter"/>
</dbReference>
<evidence type="ECO:0000256" key="2">
    <source>
        <dbReference type="ARBA" id="ARBA00022692"/>
    </source>
</evidence>
<evidence type="ECO:0000256" key="4">
    <source>
        <dbReference type="ARBA" id="ARBA00022989"/>
    </source>
</evidence>